<dbReference type="Proteomes" id="UP000812270">
    <property type="component" value="Unassembled WGS sequence"/>
</dbReference>
<feature type="domain" description="TonB-dependent receptor plug" evidence="11">
    <location>
        <begin position="119"/>
        <end position="252"/>
    </location>
</feature>
<dbReference type="InterPro" id="IPR023997">
    <property type="entry name" value="TonB-dep_OMP_SusC/RagA_CS"/>
</dbReference>
<evidence type="ECO:0000256" key="4">
    <source>
        <dbReference type="ARBA" id="ARBA00022692"/>
    </source>
</evidence>
<gene>
    <name evidence="12" type="ORF">KTO63_18995</name>
</gene>
<comment type="subcellular location">
    <subcellularLocation>
        <location evidence="1 8">Cell outer membrane</location>
        <topology evidence="1 8">Multi-pass membrane protein</topology>
    </subcellularLocation>
</comment>
<dbReference type="Gene3D" id="2.60.40.1120">
    <property type="entry name" value="Carboxypeptidase-like, regulatory domain"/>
    <property type="match status" value="1"/>
</dbReference>
<comment type="similarity">
    <text evidence="8 9">Belongs to the TonB-dependent receptor family.</text>
</comment>
<dbReference type="SUPFAM" id="SSF49464">
    <property type="entry name" value="Carboxypeptidase regulatory domain-like"/>
    <property type="match status" value="1"/>
</dbReference>
<evidence type="ECO:0000313" key="12">
    <source>
        <dbReference type="EMBL" id="MBV4359263.1"/>
    </source>
</evidence>
<sequence>MSLVILVLSVICISLSAQEKIPVLKGVVKNDAGERLVGATVFIQGTNIHTVTGKDGSFELHNVEAGATLRVSYVGHAATTIKVKKGDDDIAVKMVQSSNMMNEVVVNTGLYKRPTGNFTGAAKTYSGDDLKMLNPTNILQALSMADPSVRIEQNNAMGSDPNSLPVIQLRGQNNLPVFTQGGSSDYYSSAVSSGDIMSSYLSNPNQPLIILDGFQTTLQTLFDMDINRIASITVLKDAAATTAYGAKAANGVIVVETKQPLPGRAQVSYAVNFNLQAPDLTSYHLMDAKQLLEAQRLAGIYSDPNNHYNDVALKQWYDQRLQQVQSGANTYWLSQPVRTGFGMNHSLNVSGGTRAIRYNLALNYNNGVGVMKGSGRDNFGLSYSLSYNGKKIRLSNSTTVGYNKANNSPWGSFSQYARQFPYFKPYDSAGNVIKIFEPNYTTLGIGLPAPGGTFTNAAYNSTLNVKDYSYYYNFLNNTNLEWTINNNLKFRAALSYSTNTPGVEQFLPADHTSFVNALSAGLGTMGSYSRTRGNNNVIDGKLNLDYYKKINAHTFFAAIGTEVQATSTNATTVKVNGIPNEHLGEFGMANGYGLEQRPQTNQGITRTISSFASLSYNYAERYTAEVTGNVSGSSLFGSNNRFAPFWAGGIGWNVDKEKFFVSNRTIQQLRFRLTSGITGNQNFQDKSQSIYLYNIQNNYRLQLGATAPAYANPNLKYQQTLKNNLGVTMVLLNGRLNVSADVFQERTNNLILPLDVAPSTGFLQYQDNLGATKNSGYEVTFSAPIIRDRKRNIFWSLSLNVGHAKNVITALSPAVAAINARYDSTGVSIKQQLQALPKYVVGRSLSQIWAVQSLGIDPATGKELYQKLDGSKTFLWDVKDKQPIGDAAPKLKGGFGSNFTYKGFSLNINMSFQWGGQMYNQTLVDKVENVDLRSTNADERVITQRWKQPGDHVPFKALVADGTNGLQATYATSRFVQDNNYLDASSLTVAYSFSPNLWWVRRLRLSTPRLAITQNNAFHLGTIKTERGTSYPFARSYSFGLSTTF</sequence>
<dbReference type="InterPro" id="IPR008969">
    <property type="entry name" value="CarboxyPept-like_regulatory"/>
</dbReference>
<dbReference type="NCBIfam" id="TIGR04056">
    <property type="entry name" value="OMP_RagA_SusC"/>
    <property type="match status" value="1"/>
</dbReference>
<reference evidence="12" key="1">
    <citation type="submission" date="2021-06" db="EMBL/GenBank/DDBJ databases">
        <authorList>
            <person name="Huq M.A."/>
        </authorList>
    </citation>
    <scope>NUCLEOTIDE SEQUENCE</scope>
    <source>
        <strain evidence="12">MAH-26</strain>
    </source>
</reference>
<dbReference type="InterPro" id="IPR037066">
    <property type="entry name" value="Plug_dom_sf"/>
</dbReference>
<dbReference type="SUPFAM" id="SSF56935">
    <property type="entry name" value="Porins"/>
    <property type="match status" value="1"/>
</dbReference>
<evidence type="ECO:0000256" key="7">
    <source>
        <dbReference type="ARBA" id="ARBA00023237"/>
    </source>
</evidence>
<keyword evidence="3 8" id="KW-1134">Transmembrane beta strand</keyword>
<evidence type="ECO:0000256" key="1">
    <source>
        <dbReference type="ARBA" id="ARBA00004571"/>
    </source>
</evidence>
<keyword evidence="4 8" id="KW-0812">Transmembrane</keyword>
<proteinExistence type="inferred from homology"/>
<keyword evidence="2 8" id="KW-0813">Transport</keyword>
<evidence type="ECO:0000256" key="5">
    <source>
        <dbReference type="ARBA" id="ARBA00023077"/>
    </source>
</evidence>
<dbReference type="EMBL" id="JAHSPG010000015">
    <property type="protein sequence ID" value="MBV4359263.1"/>
    <property type="molecule type" value="Genomic_DNA"/>
</dbReference>
<evidence type="ECO:0000259" key="10">
    <source>
        <dbReference type="Pfam" id="PF00593"/>
    </source>
</evidence>
<dbReference type="InterPro" id="IPR023996">
    <property type="entry name" value="TonB-dep_OMP_SusC/RagA"/>
</dbReference>
<dbReference type="PROSITE" id="PS52016">
    <property type="entry name" value="TONB_DEPENDENT_REC_3"/>
    <property type="match status" value="1"/>
</dbReference>
<dbReference type="AlphaFoldDB" id="A0A9E2SDG0"/>
<keyword evidence="5 9" id="KW-0798">TonB box</keyword>
<name>A0A9E2SDG0_9BACT</name>
<keyword evidence="7 8" id="KW-0998">Cell outer membrane</keyword>
<dbReference type="Pfam" id="PF00593">
    <property type="entry name" value="TonB_dep_Rec_b-barrel"/>
    <property type="match status" value="1"/>
</dbReference>
<feature type="domain" description="TonB-dependent receptor-like beta-barrel" evidence="10">
    <location>
        <begin position="447"/>
        <end position="846"/>
    </location>
</feature>
<dbReference type="InterPro" id="IPR012910">
    <property type="entry name" value="Plug_dom"/>
</dbReference>
<organism evidence="12 13">
    <name type="scientific">Pinibacter aurantiacus</name>
    <dbReference type="NCBI Taxonomy" id="2851599"/>
    <lineage>
        <taxon>Bacteria</taxon>
        <taxon>Pseudomonadati</taxon>
        <taxon>Bacteroidota</taxon>
        <taxon>Chitinophagia</taxon>
        <taxon>Chitinophagales</taxon>
        <taxon>Chitinophagaceae</taxon>
        <taxon>Pinibacter</taxon>
    </lineage>
</organism>
<evidence type="ECO:0000256" key="6">
    <source>
        <dbReference type="ARBA" id="ARBA00023136"/>
    </source>
</evidence>
<dbReference type="GO" id="GO:0009279">
    <property type="term" value="C:cell outer membrane"/>
    <property type="evidence" value="ECO:0007669"/>
    <property type="project" value="UniProtKB-SubCell"/>
</dbReference>
<dbReference type="Pfam" id="PF07715">
    <property type="entry name" value="Plug"/>
    <property type="match status" value="1"/>
</dbReference>
<evidence type="ECO:0000256" key="2">
    <source>
        <dbReference type="ARBA" id="ARBA00022448"/>
    </source>
</evidence>
<evidence type="ECO:0000259" key="11">
    <source>
        <dbReference type="Pfam" id="PF07715"/>
    </source>
</evidence>
<dbReference type="InterPro" id="IPR039426">
    <property type="entry name" value="TonB-dep_rcpt-like"/>
</dbReference>
<evidence type="ECO:0000256" key="9">
    <source>
        <dbReference type="RuleBase" id="RU003357"/>
    </source>
</evidence>
<dbReference type="Gene3D" id="2.40.170.20">
    <property type="entry name" value="TonB-dependent receptor, beta-barrel domain"/>
    <property type="match status" value="1"/>
</dbReference>
<dbReference type="Gene3D" id="2.170.130.10">
    <property type="entry name" value="TonB-dependent receptor, plug domain"/>
    <property type="match status" value="1"/>
</dbReference>
<evidence type="ECO:0000313" key="13">
    <source>
        <dbReference type="Proteomes" id="UP000812270"/>
    </source>
</evidence>
<accession>A0A9E2SDG0</accession>
<dbReference type="NCBIfam" id="TIGR04057">
    <property type="entry name" value="SusC_RagA_signa"/>
    <property type="match status" value="1"/>
</dbReference>
<keyword evidence="13" id="KW-1185">Reference proteome</keyword>
<protein>
    <submittedName>
        <fullName evidence="12">SusC/RagA family TonB-linked outer membrane protein</fullName>
    </submittedName>
</protein>
<dbReference type="Pfam" id="PF13715">
    <property type="entry name" value="CarbopepD_reg_2"/>
    <property type="match status" value="1"/>
</dbReference>
<comment type="caution">
    <text evidence="12">The sequence shown here is derived from an EMBL/GenBank/DDBJ whole genome shotgun (WGS) entry which is preliminary data.</text>
</comment>
<evidence type="ECO:0000256" key="8">
    <source>
        <dbReference type="PROSITE-ProRule" id="PRU01360"/>
    </source>
</evidence>
<keyword evidence="6 8" id="KW-0472">Membrane</keyword>
<dbReference type="InterPro" id="IPR000531">
    <property type="entry name" value="Beta-barrel_TonB"/>
</dbReference>
<evidence type="ECO:0000256" key="3">
    <source>
        <dbReference type="ARBA" id="ARBA00022452"/>
    </source>
</evidence>
<dbReference type="InterPro" id="IPR036942">
    <property type="entry name" value="Beta-barrel_TonB_sf"/>
</dbReference>